<dbReference type="RefSeq" id="WP_346762824.1">
    <property type="nucleotide sequence ID" value="NZ_JAUJEB010000018.1"/>
</dbReference>
<comment type="caution">
    <text evidence="1">The sequence shown here is derived from an EMBL/GenBank/DDBJ whole genome shotgun (WGS) entry which is preliminary data.</text>
</comment>
<organism evidence="1 2">
    <name type="scientific">Agaribacillus aureus</name>
    <dbReference type="NCBI Taxonomy" id="3051825"/>
    <lineage>
        <taxon>Bacteria</taxon>
        <taxon>Pseudomonadati</taxon>
        <taxon>Bacteroidota</taxon>
        <taxon>Cytophagia</taxon>
        <taxon>Cytophagales</taxon>
        <taxon>Splendidivirgaceae</taxon>
        <taxon>Agaribacillus</taxon>
    </lineage>
</organism>
<proteinExistence type="predicted"/>
<reference evidence="1" key="1">
    <citation type="submission" date="2023-06" db="EMBL/GenBank/DDBJ databases">
        <title>Genomic of Agaribacillus aureum.</title>
        <authorList>
            <person name="Wang G."/>
        </authorList>
    </citation>
    <scope>NUCLEOTIDE SEQUENCE</scope>
    <source>
        <strain evidence="1">BMA12</strain>
    </source>
</reference>
<name>A0ABT8LI53_9BACT</name>
<protein>
    <submittedName>
        <fullName evidence="1">ATPase</fullName>
    </submittedName>
</protein>
<dbReference type="InterPro" id="IPR023393">
    <property type="entry name" value="START-like_dom_sf"/>
</dbReference>
<dbReference type="SUPFAM" id="SSF55961">
    <property type="entry name" value="Bet v1-like"/>
    <property type="match status" value="1"/>
</dbReference>
<keyword evidence="2" id="KW-1185">Reference proteome</keyword>
<dbReference type="Proteomes" id="UP001172083">
    <property type="component" value="Unassembled WGS sequence"/>
</dbReference>
<dbReference type="EMBL" id="JAUJEB010000018">
    <property type="protein sequence ID" value="MDN5217489.1"/>
    <property type="molecule type" value="Genomic_DNA"/>
</dbReference>
<accession>A0ABT8LI53</accession>
<dbReference type="Gene3D" id="3.30.530.20">
    <property type="match status" value="1"/>
</dbReference>
<gene>
    <name evidence="1" type="ORF">QQ020_35785</name>
</gene>
<evidence type="ECO:0000313" key="2">
    <source>
        <dbReference type="Proteomes" id="UP001172083"/>
    </source>
</evidence>
<evidence type="ECO:0000313" key="1">
    <source>
        <dbReference type="EMBL" id="MDN5217489.1"/>
    </source>
</evidence>
<sequence>MKTQEKPIGLTKDVGWQFGLQKTFPYSLGYLWDFMFSKKGLEIWLGEFDEELEIKKPFKTKEGIEGLVRVFTPYSHVRLNWKKKNWENLSTVQVRVMGNQEKATISFHQEKLLDNSQREEMKKYWSEKMVKIEKVISD</sequence>